<dbReference type="Proteomes" id="UP000054538">
    <property type="component" value="Unassembled WGS sequence"/>
</dbReference>
<sequence>MTVIHRSTDRPNIKIGVRKIKYALNSFTDLAFLIPEGWKPGDPPPPKFLIFFDDIQDAINVVTYLCRRLPMEYQDKVKWFNSDMTTTYKEDELNNIVSGQTWGLCTTDSFGMGMDVPDIMLILQW</sequence>
<dbReference type="HOGENOM" id="CLU_001103_19_1_1"/>
<evidence type="ECO:0000313" key="2">
    <source>
        <dbReference type="Proteomes" id="UP000054538"/>
    </source>
</evidence>
<evidence type="ECO:0008006" key="3">
    <source>
        <dbReference type="Google" id="ProtNLM"/>
    </source>
</evidence>
<proteinExistence type="predicted"/>
<reference evidence="2" key="2">
    <citation type="submission" date="2015-01" db="EMBL/GenBank/DDBJ databases">
        <title>Evolutionary Origins and Diversification of the Mycorrhizal Mutualists.</title>
        <authorList>
            <consortium name="DOE Joint Genome Institute"/>
            <consortium name="Mycorrhizal Genomics Consortium"/>
            <person name="Kohler A."/>
            <person name="Kuo A."/>
            <person name="Nagy L.G."/>
            <person name="Floudas D."/>
            <person name="Copeland A."/>
            <person name="Barry K.W."/>
            <person name="Cichocki N."/>
            <person name="Veneault-Fourrey C."/>
            <person name="LaButti K."/>
            <person name="Lindquist E.A."/>
            <person name="Lipzen A."/>
            <person name="Lundell T."/>
            <person name="Morin E."/>
            <person name="Murat C."/>
            <person name="Riley R."/>
            <person name="Ohm R."/>
            <person name="Sun H."/>
            <person name="Tunlid A."/>
            <person name="Henrissat B."/>
            <person name="Grigoriev I.V."/>
            <person name="Hibbett D.S."/>
            <person name="Martin F."/>
        </authorList>
    </citation>
    <scope>NUCLEOTIDE SEQUENCE [LARGE SCALE GENOMIC DNA]</scope>
    <source>
        <strain evidence="2">Ve08.2h10</strain>
    </source>
</reference>
<gene>
    <name evidence="1" type="ORF">PAXRUDRAFT_95528</name>
</gene>
<dbReference type="InParanoid" id="A0A0D0D851"/>
<name>A0A0D0D851_9AGAM</name>
<dbReference type="OrthoDB" id="10261556at2759"/>
<accession>A0A0D0D851</accession>
<reference evidence="1 2" key="1">
    <citation type="submission" date="2014-04" db="EMBL/GenBank/DDBJ databases">
        <authorList>
            <consortium name="DOE Joint Genome Institute"/>
            <person name="Kuo A."/>
            <person name="Kohler A."/>
            <person name="Jargeat P."/>
            <person name="Nagy L.G."/>
            <person name="Floudas D."/>
            <person name="Copeland A."/>
            <person name="Barry K.W."/>
            <person name="Cichocki N."/>
            <person name="Veneault-Fourrey C."/>
            <person name="LaButti K."/>
            <person name="Lindquist E.A."/>
            <person name="Lipzen A."/>
            <person name="Lundell T."/>
            <person name="Morin E."/>
            <person name="Murat C."/>
            <person name="Sun H."/>
            <person name="Tunlid A."/>
            <person name="Henrissat B."/>
            <person name="Grigoriev I.V."/>
            <person name="Hibbett D.S."/>
            <person name="Martin F."/>
            <person name="Nordberg H.P."/>
            <person name="Cantor M.N."/>
            <person name="Hua S.X."/>
        </authorList>
    </citation>
    <scope>NUCLEOTIDE SEQUENCE [LARGE SCALE GENOMIC DNA]</scope>
    <source>
        <strain evidence="1 2">Ve08.2h10</strain>
    </source>
</reference>
<dbReference type="EMBL" id="KN826162">
    <property type="protein sequence ID" value="KIK79866.1"/>
    <property type="molecule type" value="Genomic_DNA"/>
</dbReference>
<dbReference type="Gene3D" id="3.40.50.300">
    <property type="entry name" value="P-loop containing nucleotide triphosphate hydrolases"/>
    <property type="match status" value="1"/>
</dbReference>
<protein>
    <recommendedName>
        <fullName evidence="3">DNA helicase</fullName>
    </recommendedName>
</protein>
<dbReference type="AlphaFoldDB" id="A0A0D0D851"/>
<keyword evidence="2" id="KW-1185">Reference proteome</keyword>
<feature type="non-terminal residue" evidence="1">
    <location>
        <position position="1"/>
    </location>
</feature>
<organism evidence="1 2">
    <name type="scientific">Paxillus rubicundulus Ve08.2h10</name>
    <dbReference type="NCBI Taxonomy" id="930991"/>
    <lineage>
        <taxon>Eukaryota</taxon>
        <taxon>Fungi</taxon>
        <taxon>Dikarya</taxon>
        <taxon>Basidiomycota</taxon>
        <taxon>Agaricomycotina</taxon>
        <taxon>Agaricomycetes</taxon>
        <taxon>Agaricomycetidae</taxon>
        <taxon>Boletales</taxon>
        <taxon>Paxilineae</taxon>
        <taxon>Paxillaceae</taxon>
        <taxon>Paxillus</taxon>
    </lineage>
</organism>
<dbReference type="SUPFAM" id="SSF52540">
    <property type="entry name" value="P-loop containing nucleoside triphosphate hydrolases"/>
    <property type="match status" value="1"/>
</dbReference>
<evidence type="ECO:0000313" key="1">
    <source>
        <dbReference type="EMBL" id="KIK79866.1"/>
    </source>
</evidence>
<dbReference type="InterPro" id="IPR027417">
    <property type="entry name" value="P-loop_NTPase"/>
</dbReference>